<dbReference type="GO" id="GO:0005829">
    <property type="term" value="C:cytosol"/>
    <property type="evidence" value="ECO:0007669"/>
    <property type="project" value="TreeGrafter"/>
</dbReference>
<name>A0A9D2EJQ4_9FIRM</name>
<dbReference type="NCBIfam" id="TIGR00099">
    <property type="entry name" value="Cof-subfamily"/>
    <property type="match status" value="1"/>
</dbReference>
<comment type="caution">
    <text evidence="1">The sequence shown here is derived from an EMBL/GenBank/DDBJ whole genome shotgun (WGS) entry which is preliminary data.</text>
</comment>
<dbReference type="SFLD" id="SFLDS00003">
    <property type="entry name" value="Haloacid_Dehalogenase"/>
    <property type="match status" value="1"/>
</dbReference>
<dbReference type="EMBL" id="DXBR01000020">
    <property type="protein sequence ID" value="HIZ38640.1"/>
    <property type="molecule type" value="Genomic_DNA"/>
</dbReference>
<evidence type="ECO:0000313" key="2">
    <source>
        <dbReference type="Proteomes" id="UP000824049"/>
    </source>
</evidence>
<dbReference type="Gene3D" id="3.40.50.1000">
    <property type="entry name" value="HAD superfamily/HAD-like"/>
    <property type="match status" value="1"/>
</dbReference>
<evidence type="ECO:0000313" key="1">
    <source>
        <dbReference type="EMBL" id="HIZ38640.1"/>
    </source>
</evidence>
<dbReference type="GO" id="GO:0000287">
    <property type="term" value="F:magnesium ion binding"/>
    <property type="evidence" value="ECO:0007669"/>
    <property type="project" value="TreeGrafter"/>
</dbReference>
<dbReference type="Proteomes" id="UP000824049">
    <property type="component" value="Unassembled WGS sequence"/>
</dbReference>
<gene>
    <name evidence="1" type="ORF">H9968_01760</name>
</gene>
<dbReference type="PANTHER" id="PTHR10000:SF53">
    <property type="entry name" value="5-AMINO-6-(5-PHOSPHO-D-RIBITYLAMINO)URACIL PHOSPHATASE YBJI-RELATED"/>
    <property type="match status" value="1"/>
</dbReference>
<reference evidence="1" key="1">
    <citation type="journal article" date="2021" name="PeerJ">
        <title>Extensive microbial diversity within the chicken gut microbiome revealed by metagenomics and culture.</title>
        <authorList>
            <person name="Gilroy R."/>
            <person name="Ravi A."/>
            <person name="Getino M."/>
            <person name="Pursley I."/>
            <person name="Horton D.L."/>
            <person name="Alikhan N.F."/>
            <person name="Baker D."/>
            <person name="Gharbi K."/>
            <person name="Hall N."/>
            <person name="Watson M."/>
            <person name="Adriaenssens E.M."/>
            <person name="Foster-Nyarko E."/>
            <person name="Jarju S."/>
            <person name="Secka A."/>
            <person name="Antonio M."/>
            <person name="Oren A."/>
            <person name="Chaudhuri R.R."/>
            <person name="La Ragione R."/>
            <person name="Hildebrand F."/>
            <person name="Pallen M.J."/>
        </authorList>
    </citation>
    <scope>NUCLEOTIDE SEQUENCE</scope>
    <source>
        <strain evidence="1">CHK179-28034</strain>
    </source>
</reference>
<dbReference type="PANTHER" id="PTHR10000">
    <property type="entry name" value="PHOSPHOSERINE PHOSPHATASE"/>
    <property type="match status" value="1"/>
</dbReference>
<organism evidence="1 2">
    <name type="scientific">Candidatus Anaerobutyricum stercoris</name>
    <dbReference type="NCBI Taxonomy" id="2838457"/>
    <lineage>
        <taxon>Bacteria</taxon>
        <taxon>Bacillati</taxon>
        <taxon>Bacillota</taxon>
        <taxon>Clostridia</taxon>
        <taxon>Lachnospirales</taxon>
        <taxon>Lachnospiraceae</taxon>
        <taxon>Anaerobutyricum</taxon>
    </lineage>
</organism>
<dbReference type="InterPro" id="IPR036412">
    <property type="entry name" value="HAD-like_sf"/>
</dbReference>
<reference evidence="1" key="2">
    <citation type="submission" date="2021-04" db="EMBL/GenBank/DDBJ databases">
        <authorList>
            <person name="Gilroy R."/>
        </authorList>
    </citation>
    <scope>NUCLEOTIDE SEQUENCE</scope>
    <source>
        <strain evidence="1">CHK179-28034</strain>
    </source>
</reference>
<dbReference type="SFLD" id="SFLDG01140">
    <property type="entry name" value="C2.B:_Phosphomannomutase_and_P"/>
    <property type="match status" value="1"/>
</dbReference>
<dbReference type="InterPro" id="IPR023214">
    <property type="entry name" value="HAD_sf"/>
</dbReference>
<dbReference type="Pfam" id="PF08282">
    <property type="entry name" value="Hydrolase_3"/>
    <property type="match status" value="1"/>
</dbReference>
<dbReference type="GO" id="GO:0016791">
    <property type="term" value="F:phosphatase activity"/>
    <property type="evidence" value="ECO:0007669"/>
    <property type="project" value="TreeGrafter"/>
</dbReference>
<accession>A0A9D2EJQ4</accession>
<dbReference type="NCBIfam" id="TIGR01484">
    <property type="entry name" value="HAD-SF-IIB"/>
    <property type="match status" value="1"/>
</dbReference>
<sequence>MINKNVKLVAVDMDGTLLDSEKNAPEDFESWVLAHPEIQTVLASGRQYATLSDMFPSLSECLMYVADNGSFVFKQGEMIYSNAMSDEDIRWCIEYFGAMPGLHLILCGARAAYMKHASELVESNGHMYYHSLEFVENLENCIGKDIIAKIAIFIEEYRAEEVYDSLSGIPETIAPVLSGDSWIDVANKSVSKGSAMEAIQQSLGVSREESMAFGDYLNDYDLLLSCGESYAMENAHPKLKGIAKHVTASNDEDGVMKILRQIPSSVEPPQMQ</sequence>
<dbReference type="AlphaFoldDB" id="A0A9D2EJQ4"/>
<dbReference type="InterPro" id="IPR006379">
    <property type="entry name" value="HAD-SF_hydro_IIB"/>
</dbReference>
<keyword evidence="1" id="KW-0378">Hydrolase</keyword>
<proteinExistence type="predicted"/>
<protein>
    <submittedName>
        <fullName evidence="1">Cof-type HAD-IIB family hydrolase</fullName>
    </submittedName>
</protein>
<dbReference type="SUPFAM" id="SSF56784">
    <property type="entry name" value="HAD-like"/>
    <property type="match status" value="1"/>
</dbReference>
<dbReference type="Gene3D" id="3.30.1240.10">
    <property type="match status" value="1"/>
</dbReference>
<dbReference type="InterPro" id="IPR000150">
    <property type="entry name" value="Cof"/>
</dbReference>